<dbReference type="SUPFAM" id="SSF46894">
    <property type="entry name" value="C-terminal effector domain of the bipartite response regulators"/>
    <property type="match status" value="1"/>
</dbReference>
<dbReference type="RefSeq" id="WP_203784606.1">
    <property type="nucleotide sequence ID" value="NZ_BOMV01000057.1"/>
</dbReference>
<dbReference type="Proteomes" id="UP000636960">
    <property type="component" value="Unassembled WGS sequence"/>
</dbReference>
<dbReference type="PANTHER" id="PTHR35807:SF1">
    <property type="entry name" value="TRANSCRIPTIONAL REGULATOR REDD"/>
    <property type="match status" value="1"/>
</dbReference>
<dbReference type="SMART" id="SM01043">
    <property type="entry name" value="BTAD"/>
    <property type="match status" value="1"/>
</dbReference>
<dbReference type="GO" id="GO:0006355">
    <property type="term" value="P:regulation of DNA-templated transcription"/>
    <property type="evidence" value="ECO:0007669"/>
    <property type="project" value="InterPro"/>
</dbReference>
<dbReference type="GO" id="GO:0003677">
    <property type="term" value="F:DNA binding"/>
    <property type="evidence" value="ECO:0007669"/>
    <property type="project" value="UniProtKB-KW"/>
</dbReference>
<comment type="caution">
    <text evidence="7">The sequence shown here is derived from an EMBL/GenBank/DDBJ whole genome shotgun (WGS) entry which is preliminary data.</text>
</comment>
<evidence type="ECO:0000313" key="8">
    <source>
        <dbReference type="Proteomes" id="UP000636960"/>
    </source>
</evidence>
<accession>A0A919JZH4</accession>
<dbReference type="InterPro" id="IPR001867">
    <property type="entry name" value="OmpR/PhoB-type_DNA-bd"/>
</dbReference>
<gene>
    <name evidence="7" type="ORF">Ari01nite_50230</name>
</gene>
<dbReference type="EMBL" id="BOMV01000057">
    <property type="protein sequence ID" value="GIE97558.1"/>
    <property type="molecule type" value="Genomic_DNA"/>
</dbReference>
<evidence type="ECO:0000259" key="6">
    <source>
        <dbReference type="SMART" id="SM01043"/>
    </source>
</evidence>
<organism evidence="7 8">
    <name type="scientific">Paractinoplanes rishiriensis</name>
    <dbReference type="NCBI Taxonomy" id="1050105"/>
    <lineage>
        <taxon>Bacteria</taxon>
        <taxon>Bacillati</taxon>
        <taxon>Actinomycetota</taxon>
        <taxon>Actinomycetes</taxon>
        <taxon>Micromonosporales</taxon>
        <taxon>Micromonosporaceae</taxon>
        <taxon>Paractinoplanes</taxon>
    </lineage>
</organism>
<feature type="domain" description="Bacterial transcriptional activator" evidence="6">
    <location>
        <begin position="92"/>
        <end position="233"/>
    </location>
</feature>
<dbReference type="InterPro" id="IPR005158">
    <property type="entry name" value="BTAD"/>
</dbReference>
<dbReference type="Gene3D" id="1.25.40.10">
    <property type="entry name" value="Tetratricopeptide repeat domain"/>
    <property type="match status" value="1"/>
</dbReference>
<dbReference type="InterPro" id="IPR036388">
    <property type="entry name" value="WH-like_DNA-bd_sf"/>
</dbReference>
<evidence type="ECO:0000256" key="1">
    <source>
        <dbReference type="ARBA" id="ARBA00005820"/>
    </source>
</evidence>
<evidence type="ECO:0000256" key="3">
    <source>
        <dbReference type="ARBA" id="ARBA00023125"/>
    </source>
</evidence>
<dbReference type="GO" id="GO:0000160">
    <property type="term" value="P:phosphorelay signal transduction system"/>
    <property type="evidence" value="ECO:0007669"/>
    <property type="project" value="InterPro"/>
</dbReference>
<dbReference type="PANTHER" id="PTHR35807">
    <property type="entry name" value="TRANSCRIPTIONAL REGULATOR REDD-RELATED"/>
    <property type="match status" value="1"/>
</dbReference>
<dbReference type="Pfam" id="PF03704">
    <property type="entry name" value="BTAD"/>
    <property type="match status" value="1"/>
</dbReference>
<dbReference type="AlphaFoldDB" id="A0A919JZH4"/>
<name>A0A919JZH4_9ACTN</name>
<keyword evidence="4" id="KW-0804">Transcription</keyword>
<reference evidence="7" key="1">
    <citation type="submission" date="2021-01" db="EMBL/GenBank/DDBJ databases">
        <title>Whole genome shotgun sequence of Actinoplanes rishiriensis NBRC 108556.</title>
        <authorList>
            <person name="Komaki H."/>
            <person name="Tamura T."/>
        </authorList>
    </citation>
    <scope>NUCLEOTIDE SEQUENCE</scope>
    <source>
        <strain evidence="7">NBRC 108556</strain>
    </source>
</reference>
<proteinExistence type="inferred from homology"/>
<sequence length="292" mass="31429">MIDIQLFGTGRVRGMDRRSLGGAQHWRILQLLAVHRTLSKSALAELLWNGHAPDGYAATLSAYMSGLRHHLGSAVVVADRAGYRLDEKRVAVDLWDFDDLLNRARGLSATSALPLLERALGLAGQLPLAEESGRHWADEVRERYRQRVVAAATSASRHALAVGAHQRAHDHAALATDLDPAAEDAWRIRMSALAADGDRAGALRCYHACRQILADERGIDPAPATHALFRAILGDEPAPVDLSELVKAVLTAARELAGDVAAERPAVVLLAHAEQLAQQLVAARVRPLVAAS</sequence>
<keyword evidence="2" id="KW-0805">Transcription regulation</keyword>
<dbReference type="InterPro" id="IPR051677">
    <property type="entry name" value="AfsR-DnrI-RedD_regulator"/>
</dbReference>
<evidence type="ECO:0000313" key="7">
    <source>
        <dbReference type="EMBL" id="GIE97558.1"/>
    </source>
</evidence>
<evidence type="ECO:0000256" key="2">
    <source>
        <dbReference type="ARBA" id="ARBA00023015"/>
    </source>
</evidence>
<dbReference type="SMART" id="SM00862">
    <property type="entry name" value="Trans_reg_C"/>
    <property type="match status" value="1"/>
</dbReference>
<keyword evidence="8" id="KW-1185">Reference proteome</keyword>
<protein>
    <submittedName>
        <fullName evidence="7">Uncharacterized protein</fullName>
    </submittedName>
</protein>
<feature type="domain" description="OmpR/PhoB-type" evidence="5">
    <location>
        <begin position="17"/>
        <end position="85"/>
    </location>
</feature>
<dbReference type="InterPro" id="IPR011990">
    <property type="entry name" value="TPR-like_helical_dom_sf"/>
</dbReference>
<dbReference type="Gene3D" id="1.10.10.10">
    <property type="entry name" value="Winged helix-like DNA-binding domain superfamily/Winged helix DNA-binding domain"/>
    <property type="match status" value="1"/>
</dbReference>
<keyword evidence="3" id="KW-0238">DNA-binding</keyword>
<evidence type="ECO:0000256" key="4">
    <source>
        <dbReference type="ARBA" id="ARBA00023163"/>
    </source>
</evidence>
<dbReference type="SUPFAM" id="SSF48452">
    <property type="entry name" value="TPR-like"/>
    <property type="match status" value="1"/>
</dbReference>
<comment type="similarity">
    <text evidence="1">Belongs to the AfsR/DnrI/RedD regulatory family.</text>
</comment>
<dbReference type="InterPro" id="IPR016032">
    <property type="entry name" value="Sig_transdc_resp-reg_C-effctor"/>
</dbReference>
<evidence type="ECO:0000259" key="5">
    <source>
        <dbReference type="SMART" id="SM00862"/>
    </source>
</evidence>